<feature type="compositionally biased region" description="Low complexity" evidence="4">
    <location>
        <begin position="164"/>
        <end position="175"/>
    </location>
</feature>
<proteinExistence type="inferred from homology"/>
<organism evidence="6 7">
    <name type="scientific">Caldimonas brevitalea</name>
    <dbReference type="NCBI Taxonomy" id="413882"/>
    <lineage>
        <taxon>Bacteria</taxon>
        <taxon>Pseudomonadati</taxon>
        <taxon>Pseudomonadota</taxon>
        <taxon>Betaproteobacteria</taxon>
        <taxon>Burkholderiales</taxon>
        <taxon>Sphaerotilaceae</taxon>
        <taxon>Caldimonas</taxon>
    </lineage>
</organism>
<gene>
    <name evidence="6" type="ORF">AAW51_4580</name>
</gene>
<feature type="region of interest" description="Disordered" evidence="4">
    <location>
        <begin position="155"/>
        <end position="175"/>
    </location>
</feature>
<dbReference type="Proteomes" id="UP000035352">
    <property type="component" value="Chromosome"/>
</dbReference>
<dbReference type="EMBL" id="CP011371">
    <property type="protein sequence ID" value="AKJ31271.1"/>
    <property type="molecule type" value="Genomic_DNA"/>
</dbReference>
<dbReference type="SUPFAM" id="SSF53850">
    <property type="entry name" value="Periplasmic binding protein-like II"/>
    <property type="match status" value="1"/>
</dbReference>
<evidence type="ECO:0000256" key="3">
    <source>
        <dbReference type="ARBA" id="ARBA00023163"/>
    </source>
</evidence>
<keyword evidence="7" id="KW-1185">Reference proteome</keyword>
<reference evidence="6 7" key="1">
    <citation type="submission" date="2015-05" db="EMBL/GenBank/DDBJ databases">
        <authorList>
            <person name="Tang B."/>
            <person name="Yu Y."/>
        </authorList>
    </citation>
    <scope>NUCLEOTIDE SEQUENCE [LARGE SCALE GENOMIC DNA]</scope>
    <source>
        <strain evidence="6 7">DSM 7029</strain>
    </source>
</reference>
<dbReference type="AlphaFoldDB" id="A0A0G3BV81"/>
<dbReference type="Pfam" id="PF03466">
    <property type="entry name" value="LysR_substrate"/>
    <property type="match status" value="1"/>
</dbReference>
<evidence type="ECO:0000313" key="7">
    <source>
        <dbReference type="Proteomes" id="UP000035352"/>
    </source>
</evidence>
<keyword evidence="2" id="KW-0805">Transcription regulation</keyword>
<dbReference type="STRING" id="413882.AAW51_4580"/>
<dbReference type="PATRIC" id="fig|413882.6.peg.4788"/>
<dbReference type="PANTHER" id="PTHR30126:SF91">
    <property type="entry name" value="LYSR FAMILY TRANSCRIPTIONAL REGULATOR"/>
    <property type="match status" value="1"/>
</dbReference>
<dbReference type="KEGG" id="pbh:AAW51_4580"/>
<feature type="domain" description="LysR substrate-binding" evidence="5">
    <location>
        <begin position="5"/>
        <end position="152"/>
    </location>
</feature>
<protein>
    <submittedName>
        <fullName evidence="6">Transcriptional regulator</fullName>
    </submittedName>
</protein>
<keyword evidence="3" id="KW-0804">Transcription</keyword>
<dbReference type="GO" id="GO:0000976">
    <property type="term" value="F:transcription cis-regulatory region binding"/>
    <property type="evidence" value="ECO:0007669"/>
    <property type="project" value="TreeGrafter"/>
</dbReference>
<accession>A0A0G3BV81</accession>
<evidence type="ECO:0000256" key="4">
    <source>
        <dbReference type="SAM" id="MobiDB-lite"/>
    </source>
</evidence>
<dbReference type="InterPro" id="IPR005119">
    <property type="entry name" value="LysR_subst-bd"/>
</dbReference>
<evidence type="ECO:0000256" key="1">
    <source>
        <dbReference type="ARBA" id="ARBA00009437"/>
    </source>
</evidence>
<dbReference type="OrthoDB" id="196624at2"/>
<sequence>MAGEDFLDPRIEFELLLPVAIVAVVAAGHPLAQAAGRGTALGAAELVQHLQIVLEDPTDLSEGRDFGVLSPQTLRVQAQEAKRALILAGAGWGRLPRWSIERELAEGQLVSLPLKVFGRRGAALTATYLARRMDQVLGPAGTALRDALHRRAREFDTDGRADTSASRPALSRRAS</sequence>
<evidence type="ECO:0000256" key="2">
    <source>
        <dbReference type="ARBA" id="ARBA00023015"/>
    </source>
</evidence>
<dbReference type="RefSeq" id="WP_053013864.1">
    <property type="nucleotide sequence ID" value="NZ_CP011371.1"/>
</dbReference>
<dbReference type="Gene3D" id="3.40.190.290">
    <property type="match status" value="1"/>
</dbReference>
<evidence type="ECO:0000259" key="5">
    <source>
        <dbReference type="Pfam" id="PF03466"/>
    </source>
</evidence>
<comment type="similarity">
    <text evidence="1">Belongs to the LysR transcriptional regulatory family.</text>
</comment>
<dbReference type="GO" id="GO:0006355">
    <property type="term" value="P:regulation of DNA-templated transcription"/>
    <property type="evidence" value="ECO:0007669"/>
    <property type="project" value="TreeGrafter"/>
</dbReference>
<name>A0A0G3BV81_9BURK</name>
<evidence type="ECO:0000313" key="6">
    <source>
        <dbReference type="EMBL" id="AKJ31271.1"/>
    </source>
</evidence>
<dbReference type="PANTHER" id="PTHR30126">
    <property type="entry name" value="HTH-TYPE TRANSCRIPTIONAL REGULATOR"/>
    <property type="match status" value="1"/>
</dbReference>